<dbReference type="GO" id="GO:0005524">
    <property type="term" value="F:ATP binding"/>
    <property type="evidence" value="ECO:0007669"/>
    <property type="project" value="UniProtKB-KW"/>
</dbReference>
<dbReference type="Gene3D" id="3.40.50.300">
    <property type="entry name" value="P-loop containing nucleotide triphosphate hydrolases"/>
    <property type="match status" value="1"/>
</dbReference>
<feature type="domain" description="OBG-type G" evidence="5">
    <location>
        <begin position="3"/>
        <end position="259"/>
    </location>
</feature>
<evidence type="ECO:0000313" key="6">
    <source>
        <dbReference type="EMBL" id="OGZ88821.1"/>
    </source>
</evidence>
<evidence type="ECO:0000259" key="5">
    <source>
        <dbReference type="PROSITE" id="PS51710"/>
    </source>
</evidence>
<evidence type="ECO:0000256" key="2">
    <source>
        <dbReference type="ARBA" id="ARBA00022741"/>
    </source>
</evidence>
<protein>
    <submittedName>
        <fullName evidence="6">Redox-regulated ATPase YchF</fullName>
    </submittedName>
</protein>
<dbReference type="FunFam" id="3.10.20.30:FF:000001">
    <property type="entry name" value="Ribosome-binding ATPase YchF"/>
    <property type="match status" value="1"/>
</dbReference>
<name>A0A1G2JQV3_9BACT</name>
<dbReference type="Pfam" id="PF01926">
    <property type="entry name" value="MMR_HSR1"/>
    <property type="match status" value="1"/>
</dbReference>
<dbReference type="InterPro" id="IPR031167">
    <property type="entry name" value="G_OBG"/>
</dbReference>
<reference evidence="6 7" key="1">
    <citation type="journal article" date="2016" name="Nat. Commun.">
        <title>Thousands of microbial genomes shed light on interconnected biogeochemical processes in an aquifer system.</title>
        <authorList>
            <person name="Anantharaman K."/>
            <person name="Brown C.T."/>
            <person name="Hug L.A."/>
            <person name="Sharon I."/>
            <person name="Castelle C.J."/>
            <person name="Probst A.J."/>
            <person name="Thomas B.C."/>
            <person name="Singh A."/>
            <person name="Wilkins M.J."/>
            <person name="Karaoz U."/>
            <person name="Brodie E.L."/>
            <person name="Williams K.H."/>
            <person name="Hubbard S.S."/>
            <person name="Banfield J.F."/>
        </authorList>
    </citation>
    <scope>NUCLEOTIDE SEQUENCE [LARGE SCALE GENOMIC DNA]</scope>
</reference>
<dbReference type="InterPro" id="IPR012675">
    <property type="entry name" value="Beta-grasp_dom_sf"/>
</dbReference>
<keyword evidence="3" id="KW-0067">ATP-binding</keyword>
<dbReference type="PANTHER" id="PTHR23305:SF18">
    <property type="entry name" value="OBG-TYPE G DOMAIN-CONTAINING PROTEIN"/>
    <property type="match status" value="1"/>
</dbReference>
<dbReference type="PANTHER" id="PTHR23305">
    <property type="entry name" value="OBG GTPASE FAMILY"/>
    <property type="match status" value="1"/>
</dbReference>
<dbReference type="NCBIfam" id="TIGR00092">
    <property type="entry name" value="redox-regulated ATPase YchF"/>
    <property type="match status" value="1"/>
</dbReference>
<organism evidence="6 7">
    <name type="scientific">Candidatus Staskawiczbacteria bacterium RIFOXYD1_FULL_32_13</name>
    <dbReference type="NCBI Taxonomy" id="1802234"/>
    <lineage>
        <taxon>Bacteria</taxon>
        <taxon>Candidatus Staskawicziibacteriota</taxon>
    </lineage>
</organism>
<dbReference type="InterPro" id="IPR027417">
    <property type="entry name" value="P-loop_NTPase"/>
</dbReference>
<dbReference type="GO" id="GO:0016887">
    <property type="term" value="F:ATP hydrolysis activity"/>
    <property type="evidence" value="ECO:0007669"/>
    <property type="project" value="InterPro"/>
</dbReference>
<comment type="caution">
    <text evidence="6">The sequence shown here is derived from an EMBL/GenBank/DDBJ whole genome shotgun (WGS) entry which is preliminary data.</text>
</comment>
<evidence type="ECO:0000313" key="7">
    <source>
        <dbReference type="Proteomes" id="UP000178935"/>
    </source>
</evidence>
<gene>
    <name evidence="6" type="ORF">A2561_05020</name>
</gene>
<dbReference type="SUPFAM" id="SSF52540">
    <property type="entry name" value="P-loop containing nucleoside triphosphate hydrolases"/>
    <property type="match status" value="1"/>
</dbReference>
<dbReference type="GO" id="GO:0046872">
    <property type="term" value="F:metal ion binding"/>
    <property type="evidence" value="ECO:0007669"/>
    <property type="project" value="UniProtKB-KW"/>
</dbReference>
<dbReference type="FunFam" id="1.10.150.300:FF:000001">
    <property type="entry name" value="Ribosome-binding ATPase YchF"/>
    <property type="match status" value="1"/>
</dbReference>
<evidence type="ECO:0000256" key="1">
    <source>
        <dbReference type="ARBA" id="ARBA00022723"/>
    </source>
</evidence>
<dbReference type="AlphaFoldDB" id="A0A1G2JQV3"/>
<dbReference type="InterPro" id="IPR004396">
    <property type="entry name" value="ATPase_YchF/OLA1"/>
</dbReference>
<dbReference type="Gene3D" id="3.10.20.30">
    <property type="match status" value="1"/>
</dbReference>
<dbReference type="InterPro" id="IPR006073">
    <property type="entry name" value="GTP-bd"/>
</dbReference>
<keyword evidence="2" id="KW-0547">Nucleotide-binding</keyword>
<dbReference type="PRINTS" id="PR00326">
    <property type="entry name" value="GTP1OBG"/>
</dbReference>
<dbReference type="GO" id="GO:0005737">
    <property type="term" value="C:cytoplasm"/>
    <property type="evidence" value="ECO:0007669"/>
    <property type="project" value="TreeGrafter"/>
</dbReference>
<dbReference type="PIRSF" id="PIRSF006641">
    <property type="entry name" value="CHP00092"/>
    <property type="match status" value="1"/>
</dbReference>
<keyword evidence="1" id="KW-0479">Metal-binding</keyword>
<dbReference type="InterPro" id="IPR023192">
    <property type="entry name" value="TGS-like_dom_sf"/>
</dbReference>
<dbReference type="SUPFAM" id="SSF81271">
    <property type="entry name" value="TGS-like"/>
    <property type="match status" value="1"/>
</dbReference>
<dbReference type="Proteomes" id="UP000178935">
    <property type="component" value="Unassembled WGS sequence"/>
</dbReference>
<dbReference type="CDD" id="cd04867">
    <property type="entry name" value="TGS_YchF_OLA1"/>
    <property type="match status" value="1"/>
</dbReference>
<accession>A0A1G2JQV3</accession>
<dbReference type="EMBL" id="MHPU01000016">
    <property type="protein sequence ID" value="OGZ88821.1"/>
    <property type="molecule type" value="Genomic_DNA"/>
</dbReference>
<sequence>MALSIGIVGLPNVGKSTLFKTLTKKQVLIANYPFATIDPNVGVVLVPDERVEKLAELTMSAKKIYATVDFVDIAGLVKGASEGEGLGNKFLANIRETDAVLYVLRAFKNQDIINTQQEVNPLKDKEILDVELILKDLETVNKRIDALNGDVRAGGNPSASLRARDAVKEMEVLKKIKEYLAEEKILADLNFTDDEKLIINNYQLLTAKPRLYLLNGKDEEVSKEILEIFNKNNWQYLIIDIAEEFEADGLTREERTGLGLPEFSETDILVKKSYELLNLITFLTTGEDETRAWTIKNGDKAPRAGGVIHSDFEKTFIKAEVVFWKDLLEAGSFARARELGKIRTEGKEYVVKDGDVIEIKHG</sequence>
<dbReference type="GO" id="GO:0005525">
    <property type="term" value="F:GTP binding"/>
    <property type="evidence" value="ECO:0007669"/>
    <property type="project" value="InterPro"/>
</dbReference>
<dbReference type="PROSITE" id="PS51710">
    <property type="entry name" value="G_OBG"/>
    <property type="match status" value="1"/>
</dbReference>
<dbReference type="InterPro" id="IPR013029">
    <property type="entry name" value="YchF_C"/>
</dbReference>
<evidence type="ECO:0000256" key="3">
    <source>
        <dbReference type="ARBA" id="ARBA00022840"/>
    </source>
</evidence>
<evidence type="ECO:0000256" key="4">
    <source>
        <dbReference type="ARBA" id="ARBA00022842"/>
    </source>
</evidence>
<dbReference type="Gene3D" id="1.10.150.300">
    <property type="entry name" value="TGS-like domain"/>
    <property type="match status" value="1"/>
</dbReference>
<proteinExistence type="predicted"/>
<dbReference type="Pfam" id="PF06071">
    <property type="entry name" value="YchF-GTPase_C"/>
    <property type="match status" value="1"/>
</dbReference>
<dbReference type="InterPro" id="IPR012676">
    <property type="entry name" value="TGS-like"/>
</dbReference>
<keyword evidence="4" id="KW-0460">Magnesium</keyword>